<keyword evidence="4" id="KW-1185">Reference proteome</keyword>
<protein>
    <recommendedName>
        <fullName evidence="2">DUF6286 domain-containing protein</fullName>
    </recommendedName>
</protein>
<comment type="caution">
    <text evidence="3">The sequence shown here is derived from an EMBL/GenBank/DDBJ whole genome shotgun (WGS) entry which is preliminary data.</text>
</comment>
<evidence type="ECO:0000313" key="4">
    <source>
        <dbReference type="Proteomes" id="UP000535437"/>
    </source>
</evidence>
<dbReference type="AlphaFoldDB" id="A0A7Z0K8U6"/>
<dbReference type="Proteomes" id="UP000535437">
    <property type="component" value="Unassembled WGS sequence"/>
</dbReference>
<dbReference type="RefSeq" id="WP_179540566.1">
    <property type="nucleotide sequence ID" value="NZ_BAAALL010000004.1"/>
</dbReference>
<organism evidence="3 4">
    <name type="scientific">Nesterenkonia xinjiangensis</name>
    <dbReference type="NCBI Taxonomy" id="225327"/>
    <lineage>
        <taxon>Bacteria</taxon>
        <taxon>Bacillati</taxon>
        <taxon>Actinomycetota</taxon>
        <taxon>Actinomycetes</taxon>
        <taxon>Micrococcales</taxon>
        <taxon>Micrococcaceae</taxon>
        <taxon>Nesterenkonia</taxon>
    </lineage>
</organism>
<keyword evidence="1" id="KW-0472">Membrane</keyword>
<evidence type="ECO:0000256" key="1">
    <source>
        <dbReference type="SAM" id="Phobius"/>
    </source>
</evidence>
<dbReference type="Pfam" id="PF19803">
    <property type="entry name" value="DUF6286"/>
    <property type="match status" value="1"/>
</dbReference>
<feature type="transmembrane region" description="Helical" evidence="1">
    <location>
        <begin position="15"/>
        <end position="39"/>
    </location>
</feature>
<feature type="transmembrane region" description="Helical" evidence="1">
    <location>
        <begin position="59"/>
        <end position="80"/>
    </location>
</feature>
<evidence type="ECO:0000259" key="2">
    <source>
        <dbReference type="Pfam" id="PF19803"/>
    </source>
</evidence>
<reference evidence="3 4" key="1">
    <citation type="submission" date="2020-07" db="EMBL/GenBank/DDBJ databases">
        <title>Sequencing the genomes of 1000 actinobacteria strains.</title>
        <authorList>
            <person name="Klenk H.-P."/>
        </authorList>
    </citation>
    <scope>NUCLEOTIDE SEQUENCE [LARGE SCALE GENOMIC DNA]</scope>
    <source>
        <strain evidence="3 4">DSM 15475</strain>
    </source>
</reference>
<accession>A0A7Z0K8U6</accession>
<name>A0A7Z0K8U6_9MICC</name>
<sequence>MRRDQVIRRRPQRVIAAWIVGIVLLVVAGLTGWVSALLLAGESVPPLETAGTLSWGSPVVLTLGALLLLVGVLVLCAAIWPGRPVVHGIAPSSGTSADHVGDLTCFVTSRGLGRLAEGEARRTDGVTSVGARCTGRRISVDARSVAADLVETRREIQERIDRRVLALHPRGQHRVRVHVRSGGTS</sequence>
<keyword evidence="1" id="KW-1133">Transmembrane helix</keyword>
<keyword evidence="1" id="KW-0812">Transmembrane</keyword>
<feature type="domain" description="DUF6286" evidence="2">
    <location>
        <begin position="69"/>
        <end position="180"/>
    </location>
</feature>
<gene>
    <name evidence="3" type="ORF">HNR09_000439</name>
</gene>
<dbReference type="EMBL" id="JACCFY010000001">
    <property type="protein sequence ID" value="NYJ77028.1"/>
    <property type="molecule type" value="Genomic_DNA"/>
</dbReference>
<evidence type="ECO:0000313" key="3">
    <source>
        <dbReference type="EMBL" id="NYJ77028.1"/>
    </source>
</evidence>
<dbReference type="InterPro" id="IPR046253">
    <property type="entry name" value="DUF6286"/>
</dbReference>
<proteinExistence type="predicted"/>